<evidence type="ECO:0000313" key="3">
    <source>
        <dbReference type="Proteomes" id="UP000193920"/>
    </source>
</evidence>
<dbReference type="AlphaFoldDB" id="A0A1Y2D6K3"/>
<reference evidence="2 3" key="1">
    <citation type="submission" date="2016-08" db="EMBL/GenBank/DDBJ databases">
        <title>A Parts List for Fungal Cellulosomes Revealed by Comparative Genomics.</title>
        <authorList>
            <consortium name="DOE Joint Genome Institute"/>
            <person name="Haitjema C.H."/>
            <person name="Gilmore S.P."/>
            <person name="Henske J.K."/>
            <person name="Solomon K.V."/>
            <person name="De Groot R."/>
            <person name="Kuo A."/>
            <person name="Mondo S.J."/>
            <person name="Salamov A.A."/>
            <person name="Labutti K."/>
            <person name="Zhao Z."/>
            <person name="Chiniquy J."/>
            <person name="Barry K."/>
            <person name="Brewer H.M."/>
            <person name="Purvine S.O."/>
            <person name="Wright A.T."/>
            <person name="Boxma B."/>
            <person name="Van Alen T."/>
            <person name="Hackstein J.H."/>
            <person name="Baker S.E."/>
            <person name="Grigoriev I.V."/>
            <person name="O'Malley M.A."/>
        </authorList>
    </citation>
    <scope>NUCLEOTIDE SEQUENCE [LARGE SCALE GENOMIC DNA]</scope>
    <source>
        <strain evidence="2 3">G1</strain>
    </source>
</reference>
<organism evidence="2 3">
    <name type="scientific">Neocallimastix californiae</name>
    <dbReference type="NCBI Taxonomy" id="1754190"/>
    <lineage>
        <taxon>Eukaryota</taxon>
        <taxon>Fungi</taxon>
        <taxon>Fungi incertae sedis</taxon>
        <taxon>Chytridiomycota</taxon>
        <taxon>Chytridiomycota incertae sedis</taxon>
        <taxon>Neocallimastigomycetes</taxon>
        <taxon>Neocallimastigales</taxon>
        <taxon>Neocallimastigaceae</taxon>
        <taxon>Neocallimastix</taxon>
    </lineage>
</organism>
<proteinExistence type="predicted"/>
<comment type="caution">
    <text evidence="2">The sequence shown here is derived from an EMBL/GenBank/DDBJ whole genome shotgun (WGS) entry which is preliminary data.</text>
</comment>
<sequence>MINFPIYEEFKFPSTPENDNSQLRLSYDYGYFCPFETPEQRCRLCKIFWIICIKPFLYKHNEIYDAINQDKKDNDNSNGSSNENVNGNSQSNSENKNNDNNYIIN</sequence>
<feature type="compositionally biased region" description="Low complexity" evidence="1">
    <location>
        <begin position="76"/>
        <end position="105"/>
    </location>
</feature>
<name>A0A1Y2D6K3_9FUNG</name>
<keyword evidence="3" id="KW-1185">Reference proteome</keyword>
<gene>
    <name evidence="2" type="ORF">LY90DRAFT_507342</name>
</gene>
<feature type="region of interest" description="Disordered" evidence="1">
    <location>
        <begin position="69"/>
        <end position="105"/>
    </location>
</feature>
<evidence type="ECO:0000313" key="2">
    <source>
        <dbReference type="EMBL" id="ORY54919.1"/>
    </source>
</evidence>
<accession>A0A1Y2D6K3</accession>
<dbReference type="Proteomes" id="UP000193920">
    <property type="component" value="Unassembled WGS sequence"/>
</dbReference>
<dbReference type="EMBL" id="MCOG01000081">
    <property type="protein sequence ID" value="ORY54919.1"/>
    <property type="molecule type" value="Genomic_DNA"/>
</dbReference>
<evidence type="ECO:0000256" key="1">
    <source>
        <dbReference type="SAM" id="MobiDB-lite"/>
    </source>
</evidence>
<protein>
    <submittedName>
        <fullName evidence="2">Uncharacterized protein</fullName>
    </submittedName>
</protein>